<dbReference type="EC" id="1.6.5.2" evidence="2"/>
<dbReference type="AlphaFoldDB" id="A0A6J4H4Z9"/>
<feature type="compositionally biased region" description="Basic residues" evidence="1">
    <location>
        <begin position="16"/>
        <end position="29"/>
    </location>
</feature>
<protein>
    <submittedName>
        <fullName evidence="2">NAD(P)H dehydrogenase (Quinone), Type IV</fullName>
        <ecNumber evidence="2">1.6.5.2</ecNumber>
    </submittedName>
</protein>
<feature type="region of interest" description="Disordered" evidence="1">
    <location>
        <begin position="16"/>
        <end position="219"/>
    </location>
</feature>
<feature type="non-terminal residue" evidence="2">
    <location>
        <position position="219"/>
    </location>
</feature>
<gene>
    <name evidence="2" type="ORF">AVDCRST_MAG04-338</name>
</gene>
<evidence type="ECO:0000256" key="1">
    <source>
        <dbReference type="SAM" id="MobiDB-lite"/>
    </source>
</evidence>
<name>A0A6J4H4Z9_9PROT</name>
<reference evidence="2" key="1">
    <citation type="submission" date="2020-02" db="EMBL/GenBank/DDBJ databases">
        <authorList>
            <person name="Meier V. D."/>
        </authorList>
    </citation>
    <scope>NUCLEOTIDE SEQUENCE</scope>
    <source>
        <strain evidence="2">AVDCRST_MAG04</strain>
    </source>
</reference>
<feature type="compositionally biased region" description="Basic and acidic residues" evidence="1">
    <location>
        <begin position="79"/>
        <end position="108"/>
    </location>
</feature>
<sequence length="219" mass="24552">AQGPCAVLLQLRPHRGHGLRHGRGCRRGGGRGGRDARPGNRAGRRRAGCRVQGRPAGADRLGGRPRKLRRDHRRRRHQVRADGVADERLPGPSRRDLGAGRSPREGRRGLHLFGDPAWRPGDHPAIHHRQPSAFRHDDRRPGLRLCRPDDAGPGERRVALRRHDGRRRRRIPPSFRQRLGRVAVPGPQDRRGGRQAVHPAARLSIQAPRGGPWTSDKRL</sequence>
<keyword evidence="2" id="KW-0560">Oxidoreductase</keyword>
<accession>A0A6J4H4Z9</accession>
<organism evidence="2">
    <name type="scientific">uncultured Acetobacteraceae bacterium</name>
    <dbReference type="NCBI Taxonomy" id="169975"/>
    <lineage>
        <taxon>Bacteria</taxon>
        <taxon>Pseudomonadati</taxon>
        <taxon>Pseudomonadota</taxon>
        <taxon>Alphaproteobacteria</taxon>
        <taxon>Acetobacterales</taxon>
        <taxon>Acetobacteraceae</taxon>
        <taxon>environmental samples</taxon>
    </lineage>
</organism>
<dbReference type="GO" id="GO:0003955">
    <property type="term" value="F:NAD(P)H dehydrogenase (quinone) activity"/>
    <property type="evidence" value="ECO:0007669"/>
    <property type="project" value="UniProtKB-EC"/>
</dbReference>
<proteinExistence type="predicted"/>
<evidence type="ECO:0000313" key="2">
    <source>
        <dbReference type="EMBL" id="CAA9215150.1"/>
    </source>
</evidence>
<feature type="non-terminal residue" evidence="2">
    <location>
        <position position="1"/>
    </location>
</feature>
<feature type="compositionally biased region" description="Basic residues" evidence="1">
    <location>
        <begin position="63"/>
        <end position="78"/>
    </location>
</feature>
<dbReference type="EMBL" id="CADCTL010000025">
    <property type="protein sequence ID" value="CAA9215150.1"/>
    <property type="molecule type" value="Genomic_DNA"/>
</dbReference>
<feature type="compositionally biased region" description="Basic and acidic residues" evidence="1">
    <location>
        <begin position="134"/>
        <end position="162"/>
    </location>
</feature>